<dbReference type="Proteomes" id="UP000483018">
    <property type="component" value="Unassembled WGS sequence"/>
</dbReference>
<sequence length="448" mass="50168">MNEEKLMNLLNSLDDDLVEKEIDKLLEGVEIDMESINKKAHDKLNSESKKIRRRKKGLYVAAACLAAVSVSSLYAKDISKAVLSFLGKTPVYDTIVNGEAYYLKDSRKLDEHFIIDSFMVSKGKLEMELVTDLPFEELGDIYIIPKDNPDIVYFPAGYSVDENNKYFLSFANKTEENYHIEPFKEFKFEIAGNTYEVSLDTAASFDSESEIYAADETDNNDLGVNMGAKFVEKDGKRMLQIITAFEDSKLQLDKLGKPKNTDVSSEYENLEKGGIRSSSTGVDTETLYVQDQSGKRYSLDVPKDAKGRPVTLFETKAPKDAELTLKVPAIVASNPAVQEQLKLAVPEEGEISIDQEIDFGIQKVKAKSIKRLSSTSASIEFELDTLSNDKVHVRSFGFYSSDIKKAEGKFDASKAVITLEFKEGTDAVNLLIDYPEFVIDGDWAINMY</sequence>
<keyword evidence="4" id="KW-1185">Reference proteome</keyword>
<evidence type="ECO:0000256" key="1">
    <source>
        <dbReference type="SAM" id="MobiDB-lite"/>
    </source>
</evidence>
<proteinExistence type="predicted"/>
<organism evidence="3 4">
    <name type="scientific">Defluviitalea raffinosedens</name>
    <dbReference type="NCBI Taxonomy" id="1450156"/>
    <lineage>
        <taxon>Bacteria</taxon>
        <taxon>Bacillati</taxon>
        <taxon>Bacillota</taxon>
        <taxon>Clostridia</taxon>
        <taxon>Lachnospirales</taxon>
        <taxon>Defluviitaleaceae</taxon>
        <taxon>Defluviitalea</taxon>
    </lineage>
</organism>
<dbReference type="OrthoDB" id="1948928at2"/>
<accession>A0A7C8LD12</accession>
<dbReference type="EMBL" id="WSLF01000017">
    <property type="protein sequence ID" value="KAE9629445.1"/>
    <property type="molecule type" value="Genomic_DNA"/>
</dbReference>
<keyword evidence="2" id="KW-1133">Transmembrane helix</keyword>
<reference evidence="3 4" key="1">
    <citation type="submission" date="2019-12" db="EMBL/GenBank/DDBJ databases">
        <title>Defluviitalea raffinosedens, isolated from a biogas fermenter, genome sequencing and characterization.</title>
        <authorList>
            <person name="Rettenmaier R."/>
            <person name="Schneider M."/>
            <person name="Neuhaus K."/>
            <person name="Liebl W."/>
            <person name="Zverlov V."/>
        </authorList>
    </citation>
    <scope>NUCLEOTIDE SEQUENCE [LARGE SCALE GENOMIC DNA]</scope>
    <source>
        <strain evidence="3 4">249c-K6</strain>
    </source>
</reference>
<dbReference type="RefSeq" id="WP_158741626.1">
    <property type="nucleotide sequence ID" value="NZ_WSLF01000017.1"/>
</dbReference>
<evidence type="ECO:0000313" key="3">
    <source>
        <dbReference type="EMBL" id="KAE9629445.1"/>
    </source>
</evidence>
<evidence type="ECO:0000256" key="2">
    <source>
        <dbReference type="SAM" id="Phobius"/>
    </source>
</evidence>
<gene>
    <name evidence="3" type="ORF">GND95_13185</name>
</gene>
<dbReference type="AlphaFoldDB" id="A0A7C8LD12"/>
<keyword evidence="2" id="KW-0812">Transmembrane</keyword>
<name>A0A7C8LD12_9FIRM</name>
<evidence type="ECO:0000313" key="4">
    <source>
        <dbReference type="Proteomes" id="UP000483018"/>
    </source>
</evidence>
<feature type="region of interest" description="Disordered" evidence="1">
    <location>
        <begin position="261"/>
        <end position="280"/>
    </location>
</feature>
<evidence type="ECO:0008006" key="5">
    <source>
        <dbReference type="Google" id="ProtNLM"/>
    </source>
</evidence>
<protein>
    <recommendedName>
        <fullName evidence="5">DUF4179 domain-containing protein</fullName>
    </recommendedName>
</protein>
<comment type="caution">
    <text evidence="3">The sequence shown here is derived from an EMBL/GenBank/DDBJ whole genome shotgun (WGS) entry which is preliminary data.</text>
</comment>
<keyword evidence="2" id="KW-0472">Membrane</keyword>
<feature type="transmembrane region" description="Helical" evidence="2">
    <location>
        <begin position="57"/>
        <end position="75"/>
    </location>
</feature>